<gene>
    <name evidence="1" type="ORF">HAX54_030963</name>
</gene>
<keyword evidence="2" id="KW-1185">Reference proteome</keyword>
<dbReference type="EMBL" id="JACEIK010003891">
    <property type="protein sequence ID" value="MCD9643457.1"/>
    <property type="molecule type" value="Genomic_DNA"/>
</dbReference>
<accession>A0ABS8V975</accession>
<evidence type="ECO:0000313" key="1">
    <source>
        <dbReference type="EMBL" id="MCD9643457.1"/>
    </source>
</evidence>
<protein>
    <submittedName>
        <fullName evidence="1">Uncharacterized protein</fullName>
    </submittedName>
</protein>
<reference evidence="1 2" key="1">
    <citation type="journal article" date="2021" name="BMC Genomics">
        <title>Datura genome reveals duplications of psychoactive alkaloid biosynthetic genes and high mutation rate following tissue culture.</title>
        <authorList>
            <person name="Rajewski A."/>
            <person name="Carter-House D."/>
            <person name="Stajich J."/>
            <person name="Litt A."/>
        </authorList>
    </citation>
    <scope>NUCLEOTIDE SEQUENCE [LARGE SCALE GENOMIC DNA]</scope>
    <source>
        <strain evidence="1">AR-01</strain>
    </source>
</reference>
<name>A0ABS8V975_DATST</name>
<organism evidence="1 2">
    <name type="scientific">Datura stramonium</name>
    <name type="common">Jimsonweed</name>
    <name type="synonym">Common thornapple</name>
    <dbReference type="NCBI Taxonomy" id="4076"/>
    <lineage>
        <taxon>Eukaryota</taxon>
        <taxon>Viridiplantae</taxon>
        <taxon>Streptophyta</taxon>
        <taxon>Embryophyta</taxon>
        <taxon>Tracheophyta</taxon>
        <taxon>Spermatophyta</taxon>
        <taxon>Magnoliopsida</taxon>
        <taxon>eudicotyledons</taxon>
        <taxon>Gunneridae</taxon>
        <taxon>Pentapetalae</taxon>
        <taxon>asterids</taxon>
        <taxon>lamiids</taxon>
        <taxon>Solanales</taxon>
        <taxon>Solanaceae</taxon>
        <taxon>Solanoideae</taxon>
        <taxon>Datureae</taxon>
        <taxon>Datura</taxon>
    </lineage>
</organism>
<dbReference type="Proteomes" id="UP000823775">
    <property type="component" value="Unassembled WGS sequence"/>
</dbReference>
<sequence>MVFWVEQIHHRWAVTLLERGMKERKEKKVVAGWDFGFGYAGWEKRKRGEVGGDWRLGRCGRLLGIRCGASGAVGFPVVMVGREERNDDVHRDVMPEMREKGGAVAREGRRGREERVVAGEEGYDGLRAEGLVVSPQWSGEFLMVAEEREGKSIEKREARQPCHDA</sequence>
<comment type="caution">
    <text evidence="1">The sequence shown here is derived from an EMBL/GenBank/DDBJ whole genome shotgun (WGS) entry which is preliminary data.</text>
</comment>
<proteinExistence type="predicted"/>
<evidence type="ECO:0000313" key="2">
    <source>
        <dbReference type="Proteomes" id="UP000823775"/>
    </source>
</evidence>